<evidence type="ECO:0000313" key="1">
    <source>
        <dbReference type="EMBL" id="MBU5592484.1"/>
    </source>
</evidence>
<gene>
    <name evidence="1" type="ORF">KQI89_12035</name>
</gene>
<dbReference type="RefSeq" id="WP_216457262.1">
    <property type="nucleotide sequence ID" value="NZ_JAHLQL010000004.1"/>
</dbReference>
<keyword evidence="2" id="KW-1185">Reference proteome</keyword>
<organism evidence="1 2">
    <name type="scientific">Clostridium simiarum</name>
    <dbReference type="NCBI Taxonomy" id="2841506"/>
    <lineage>
        <taxon>Bacteria</taxon>
        <taxon>Bacillati</taxon>
        <taxon>Bacillota</taxon>
        <taxon>Clostridia</taxon>
        <taxon>Eubacteriales</taxon>
        <taxon>Clostridiaceae</taxon>
        <taxon>Clostridium</taxon>
    </lineage>
</organism>
<reference evidence="1 2" key="1">
    <citation type="submission" date="2021-06" db="EMBL/GenBank/DDBJ databases">
        <authorList>
            <person name="Sun Q."/>
            <person name="Li D."/>
        </authorList>
    </citation>
    <scope>NUCLEOTIDE SEQUENCE [LARGE SCALE GENOMIC DNA]</scope>
    <source>
        <strain evidence="1 2">MSJ-4</strain>
    </source>
</reference>
<evidence type="ECO:0000313" key="2">
    <source>
        <dbReference type="Proteomes" id="UP000736583"/>
    </source>
</evidence>
<protein>
    <submittedName>
        <fullName evidence="1">Uncharacterized protein</fullName>
    </submittedName>
</protein>
<dbReference type="Proteomes" id="UP000736583">
    <property type="component" value="Unassembled WGS sequence"/>
</dbReference>
<proteinExistence type="predicted"/>
<comment type="caution">
    <text evidence="1">The sequence shown here is derived from an EMBL/GenBank/DDBJ whole genome shotgun (WGS) entry which is preliminary data.</text>
</comment>
<sequence length="254" mass="28248">MKPRRTLSKTLGLIMVSLFSVFLVSHNNLGFFANAEENTVKKQDMPRKASDLDLKYKAAYDATMTAIEKANKHGVKPYINDNANANTSALVNAVKGGMQKDIDTARDAILALPEGMETAIGEFSKLLDGYQHPVYERIVTIINELKMNDDKLAQKELNAVRTLIIEAPDFIDNNGNPARASYSSALDECQIRLHNRAQGLVNRALETRNESDIKKARQAIEELKNNEFSDSNIKTFIAGLESKLDDTFDVIGIE</sequence>
<name>A0ABS6F1U3_9CLOT</name>
<dbReference type="EMBL" id="JAHLQL010000004">
    <property type="protein sequence ID" value="MBU5592484.1"/>
    <property type="molecule type" value="Genomic_DNA"/>
</dbReference>
<accession>A0ABS6F1U3</accession>